<name>A0A433D0H2_9FUNG</name>
<evidence type="ECO:0000313" key="3">
    <source>
        <dbReference type="Proteomes" id="UP000268093"/>
    </source>
</evidence>
<accession>A0A433D0H2</accession>
<sequence length="133" mass="15274">MAGKRQITDISSNQPPAKRSHTSFNLLEVDLIEINRDHVNEIILLNRSRVPDGNPTGIASEIMTQKNYPNLQLNELDYHVLPFLIRSCAVSIVNEFREMKTMFDNDNYFPAKGEILREPSFMVGFCPYFSNHS</sequence>
<organism evidence="2 3">
    <name type="scientific">Jimgerdemannia flammicorona</name>
    <dbReference type="NCBI Taxonomy" id="994334"/>
    <lineage>
        <taxon>Eukaryota</taxon>
        <taxon>Fungi</taxon>
        <taxon>Fungi incertae sedis</taxon>
        <taxon>Mucoromycota</taxon>
        <taxon>Mucoromycotina</taxon>
        <taxon>Endogonomycetes</taxon>
        <taxon>Endogonales</taxon>
        <taxon>Endogonaceae</taxon>
        <taxon>Jimgerdemannia</taxon>
    </lineage>
</organism>
<dbReference type="AlphaFoldDB" id="A0A433D0H2"/>
<feature type="region of interest" description="Disordered" evidence="1">
    <location>
        <begin position="1"/>
        <end position="20"/>
    </location>
</feature>
<evidence type="ECO:0000313" key="2">
    <source>
        <dbReference type="EMBL" id="RUP44335.1"/>
    </source>
</evidence>
<gene>
    <name evidence="2" type="ORF">BC936DRAFT_149608</name>
</gene>
<dbReference type="EMBL" id="RBNI01009095">
    <property type="protein sequence ID" value="RUP44335.1"/>
    <property type="molecule type" value="Genomic_DNA"/>
</dbReference>
<evidence type="ECO:0000256" key="1">
    <source>
        <dbReference type="SAM" id="MobiDB-lite"/>
    </source>
</evidence>
<comment type="caution">
    <text evidence="2">The sequence shown here is derived from an EMBL/GenBank/DDBJ whole genome shotgun (WGS) entry which is preliminary data.</text>
</comment>
<proteinExistence type="predicted"/>
<dbReference type="Proteomes" id="UP000268093">
    <property type="component" value="Unassembled WGS sequence"/>
</dbReference>
<keyword evidence="3" id="KW-1185">Reference proteome</keyword>
<reference evidence="2 3" key="1">
    <citation type="journal article" date="2018" name="New Phytol.">
        <title>Phylogenomics of Endogonaceae and evolution of mycorrhizas within Mucoromycota.</title>
        <authorList>
            <person name="Chang Y."/>
            <person name="Desiro A."/>
            <person name="Na H."/>
            <person name="Sandor L."/>
            <person name="Lipzen A."/>
            <person name="Clum A."/>
            <person name="Barry K."/>
            <person name="Grigoriev I.V."/>
            <person name="Martin F.M."/>
            <person name="Stajich J.E."/>
            <person name="Smith M.E."/>
            <person name="Bonito G."/>
            <person name="Spatafora J.W."/>
        </authorList>
    </citation>
    <scope>NUCLEOTIDE SEQUENCE [LARGE SCALE GENOMIC DNA]</scope>
    <source>
        <strain evidence="2 3">GMNB39</strain>
    </source>
</reference>
<protein>
    <submittedName>
        <fullName evidence="2">Uncharacterized protein</fullName>
    </submittedName>
</protein>